<evidence type="ECO:0000313" key="1">
    <source>
        <dbReference type="EMBL" id="TFY67733.1"/>
    </source>
</evidence>
<accession>A0A4Y9Z1I5</accession>
<dbReference type="EMBL" id="SEKV01000046">
    <property type="protein sequence ID" value="TFY67733.1"/>
    <property type="molecule type" value="Genomic_DNA"/>
</dbReference>
<protein>
    <submittedName>
        <fullName evidence="1">Uncharacterized protein</fullName>
    </submittedName>
</protein>
<reference evidence="1 2" key="1">
    <citation type="submission" date="2019-01" db="EMBL/GenBank/DDBJ databases">
        <title>Genome sequencing of the rare red list fungi Fomitopsis rosea.</title>
        <authorList>
            <person name="Buettner E."/>
            <person name="Kellner H."/>
        </authorList>
    </citation>
    <scope>NUCLEOTIDE SEQUENCE [LARGE SCALE GENOMIC DNA]</scope>
    <source>
        <strain evidence="1 2">DSM 105464</strain>
    </source>
</reference>
<dbReference type="AlphaFoldDB" id="A0A4Y9Z1I5"/>
<sequence>MIRNAFHLSSSYGEPRRNACKRFTFSAHVELWSWVDLNDFPEEEVMGILSRWPALPSKFIPHNSSSFSALLATLQSVDIEAAIVFAIRGWRGTHAVDRDDKAYFVLRSPPDWEVSLRAPQASYGCAESLPDVLLDAAMLLTPVPLVHLSGVRANMLRTKSRCGPVHCRATRCSHLALFEGEGELVGAAKALGGWYQEDHEAVLCWHFKSLGLEG</sequence>
<dbReference type="Proteomes" id="UP000298390">
    <property type="component" value="Unassembled WGS sequence"/>
</dbReference>
<proteinExistence type="predicted"/>
<evidence type="ECO:0000313" key="2">
    <source>
        <dbReference type="Proteomes" id="UP000298390"/>
    </source>
</evidence>
<comment type="caution">
    <text evidence="1">The sequence shown here is derived from an EMBL/GenBank/DDBJ whole genome shotgun (WGS) entry which is preliminary data.</text>
</comment>
<organism evidence="1 2">
    <name type="scientific">Rhodofomes roseus</name>
    <dbReference type="NCBI Taxonomy" id="34475"/>
    <lineage>
        <taxon>Eukaryota</taxon>
        <taxon>Fungi</taxon>
        <taxon>Dikarya</taxon>
        <taxon>Basidiomycota</taxon>
        <taxon>Agaricomycotina</taxon>
        <taxon>Agaricomycetes</taxon>
        <taxon>Polyporales</taxon>
        <taxon>Rhodofomes</taxon>
    </lineage>
</organism>
<name>A0A4Y9Z1I5_9APHY</name>
<gene>
    <name evidence="1" type="ORF">EVJ58_g1431</name>
</gene>